<protein>
    <recommendedName>
        <fullName evidence="2">Immunoglobulin domain-containing protein</fullName>
    </recommendedName>
</protein>
<dbReference type="Proteomes" id="UP000694701">
    <property type="component" value="Unplaced"/>
</dbReference>
<dbReference type="Gene3D" id="2.60.40.10">
    <property type="entry name" value="Immunoglobulins"/>
    <property type="match status" value="1"/>
</dbReference>
<feature type="chain" id="PRO_5034843459" description="Immunoglobulin domain-containing protein" evidence="1">
    <location>
        <begin position="24"/>
        <end position="141"/>
    </location>
</feature>
<keyword evidence="1" id="KW-0732">Signal</keyword>
<evidence type="ECO:0000313" key="4">
    <source>
        <dbReference type="Proteomes" id="UP000694701"/>
    </source>
</evidence>
<dbReference type="PANTHER" id="PTHR21063">
    <property type="entry name" value="LFA-3"/>
    <property type="match status" value="1"/>
</dbReference>
<feature type="signal peptide" evidence="1">
    <location>
        <begin position="1"/>
        <end position="23"/>
    </location>
</feature>
<dbReference type="InterPro" id="IPR036179">
    <property type="entry name" value="Ig-like_dom_sf"/>
</dbReference>
<evidence type="ECO:0000313" key="3">
    <source>
        <dbReference type="Ensembl" id="ENSCCRP00020080083.1"/>
    </source>
</evidence>
<accession>A0A8C2PSE9</accession>
<organism evidence="3 4">
    <name type="scientific">Cyprinus carpio</name>
    <name type="common">Common carp</name>
    <dbReference type="NCBI Taxonomy" id="7962"/>
    <lineage>
        <taxon>Eukaryota</taxon>
        <taxon>Metazoa</taxon>
        <taxon>Chordata</taxon>
        <taxon>Craniata</taxon>
        <taxon>Vertebrata</taxon>
        <taxon>Euteleostomi</taxon>
        <taxon>Actinopterygii</taxon>
        <taxon>Neopterygii</taxon>
        <taxon>Teleostei</taxon>
        <taxon>Ostariophysi</taxon>
        <taxon>Cypriniformes</taxon>
        <taxon>Cyprinidae</taxon>
        <taxon>Cyprininae</taxon>
        <taxon>Cyprinus</taxon>
    </lineage>
</organism>
<reference evidence="3" key="1">
    <citation type="submission" date="2025-08" db="UniProtKB">
        <authorList>
            <consortium name="Ensembl"/>
        </authorList>
    </citation>
    <scope>IDENTIFICATION</scope>
</reference>
<dbReference type="AlphaFoldDB" id="A0A8C2PSE9"/>
<evidence type="ECO:0000259" key="2">
    <source>
        <dbReference type="SMART" id="SM00409"/>
    </source>
</evidence>
<dbReference type="InterPro" id="IPR003599">
    <property type="entry name" value="Ig_sub"/>
</dbReference>
<dbReference type="InterPro" id="IPR013783">
    <property type="entry name" value="Ig-like_fold"/>
</dbReference>
<dbReference type="SMART" id="SM00409">
    <property type="entry name" value="IG"/>
    <property type="match status" value="1"/>
</dbReference>
<dbReference type="PANTHER" id="PTHR21063:SF4">
    <property type="entry name" value="CD48 ANTIGEN-RELATED"/>
    <property type="match status" value="1"/>
</dbReference>
<dbReference type="Pfam" id="PF13927">
    <property type="entry name" value="Ig_3"/>
    <property type="match status" value="1"/>
</dbReference>
<proteinExistence type="predicted"/>
<feature type="domain" description="Immunoglobulin" evidence="2">
    <location>
        <begin position="25"/>
        <end position="125"/>
    </location>
</feature>
<sequence length="141" mass="15981">MNPGVLWALVNVLLVLGVSGVGADEESVFVKEGDSVTLHTNIEANQQETIRWYFNVTLIAIIIGEKREICSYDECKERFRDRLKLDHQTGSLIIINTRTTDSGDYTLKIINTGSKSDKIFSVSVHGESFREYLETYYICLL</sequence>
<evidence type="ECO:0000256" key="1">
    <source>
        <dbReference type="SAM" id="SignalP"/>
    </source>
</evidence>
<name>A0A8C2PSE9_CYPCA</name>
<dbReference type="Ensembl" id="ENSCCRT00020087762.1">
    <property type="protein sequence ID" value="ENSCCRP00020080083.1"/>
    <property type="gene ID" value="ENSCCRG00020037200.1"/>
</dbReference>
<dbReference type="SUPFAM" id="SSF48726">
    <property type="entry name" value="Immunoglobulin"/>
    <property type="match status" value="1"/>
</dbReference>